<dbReference type="OrthoDB" id="9442170at2759"/>
<dbReference type="InterPro" id="IPR020984">
    <property type="entry name" value="Speedy"/>
</dbReference>
<dbReference type="EMBL" id="WNTK01026436">
    <property type="protein sequence ID" value="KAG9461207.1"/>
    <property type="molecule type" value="Genomic_DNA"/>
</dbReference>
<dbReference type="InterPro" id="IPR052316">
    <property type="entry name" value="Speedy-Ringo_regulator"/>
</dbReference>
<keyword evidence="2" id="KW-0131">Cell cycle</keyword>
<dbReference type="AlphaFoldDB" id="A0A8J6AZT4"/>
<dbReference type="Pfam" id="PF11357">
    <property type="entry name" value="Spy1"/>
    <property type="match status" value="1"/>
</dbReference>
<comment type="caution">
    <text evidence="3">The sequence shown here is derived from an EMBL/GenBank/DDBJ whole genome shotgun (WGS) entry which is preliminary data.</text>
</comment>
<gene>
    <name evidence="3" type="ORF">GDO78_017687</name>
</gene>
<evidence type="ECO:0000313" key="4">
    <source>
        <dbReference type="Proteomes" id="UP000770717"/>
    </source>
</evidence>
<proteinExistence type="inferred from homology"/>
<protein>
    <submittedName>
        <fullName evidence="3">Uncharacterized protein</fullName>
    </submittedName>
</protein>
<organism evidence="3 4">
    <name type="scientific">Eleutherodactylus coqui</name>
    <name type="common">Puerto Rican coqui</name>
    <dbReference type="NCBI Taxonomy" id="57060"/>
    <lineage>
        <taxon>Eukaryota</taxon>
        <taxon>Metazoa</taxon>
        <taxon>Chordata</taxon>
        <taxon>Craniata</taxon>
        <taxon>Vertebrata</taxon>
        <taxon>Euteleostomi</taxon>
        <taxon>Amphibia</taxon>
        <taxon>Batrachia</taxon>
        <taxon>Anura</taxon>
        <taxon>Neobatrachia</taxon>
        <taxon>Hyloidea</taxon>
        <taxon>Eleutherodactylidae</taxon>
        <taxon>Eleutherodactylinae</taxon>
        <taxon>Eleutherodactylus</taxon>
        <taxon>Eleutherodactylus</taxon>
    </lineage>
</organism>
<name>A0A8J6AZT4_ELECQ</name>
<dbReference type="GO" id="GO:0019901">
    <property type="term" value="F:protein kinase binding"/>
    <property type="evidence" value="ECO:0007669"/>
    <property type="project" value="InterPro"/>
</dbReference>
<dbReference type="Proteomes" id="UP000770717">
    <property type="component" value="Unassembled WGS sequence"/>
</dbReference>
<evidence type="ECO:0000256" key="1">
    <source>
        <dbReference type="ARBA" id="ARBA00010932"/>
    </source>
</evidence>
<comment type="similarity">
    <text evidence="1">Belongs to the Speedy/Ringo family.</text>
</comment>
<reference evidence="3" key="1">
    <citation type="thesis" date="2020" institute="ProQuest LLC" country="789 East Eisenhower Parkway, Ann Arbor, MI, USA">
        <title>Comparative Genomics and Chromosome Evolution.</title>
        <authorList>
            <person name="Mudd A.B."/>
        </authorList>
    </citation>
    <scope>NUCLEOTIDE SEQUENCE</scope>
    <source>
        <strain evidence="3">HN-11 Male</strain>
        <tissue evidence="3">Kidney and liver</tissue>
    </source>
</reference>
<evidence type="ECO:0000313" key="3">
    <source>
        <dbReference type="EMBL" id="KAG9461207.1"/>
    </source>
</evidence>
<dbReference type="PANTHER" id="PTHR31545:SF2">
    <property type="entry name" value="SPEEDY PROTEIN C"/>
    <property type="match status" value="1"/>
</dbReference>
<keyword evidence="4" id="KW-1185">Reference proteome</keyword>
<accession>A0A8J6AZT4</accession>
<evidence type="ECO:0000256" key="2">
    <source>
        <dbReference type="ARBA" id="ARBA00023306"/>
    </source>
</evidence>
<sequence length="153" mass="18589">MVLIYFRRAGLRTEEYRTNFFPALFLANQMQEELPFRWQIYPWALGDTWMENTEVLFQQGNQLLLRMEFRALVDRTTCDLVMAEAPSHWAWTRERQSYHSLAIPIFRMDEEDFIISHRWFQHPDCCLCKTLRWYPSLRKFCQVKEDPDNNLDG</sequence>
<dbReference type="PANTHER" id="PTHR31545">
    <property type="entry name" value="SEEDY PROTEIN A/C FAMILY MEMBER"/>
    <property type="match status" value="1"/>
</dbReference>